<dbReference type="PANTHER" id="PTHR33204">
    <property type="entry name" value="TRANSCRIPTIONAL REGULATOR, MARR FAMILY"/>
    <property type="match status" value="1"/>
</dbReference>
<accession>A0A5C5TUD7</accession>
<dbReference type="InterPro" id="IPR036388">
    <property type="entry name" value="WH-like_DNA-bd_sf"/>
</dbReference>
<dbReference type="RefSeq" id="WP_146325737.1">
    <property type="nucleotide sequence ID" value="NZ_BAABLR010000051.1"/>
</dbReference>
<keyword evidence="3" id="KW-0804">Transcription</keyword>
<evidence type="ECO:0000256" key="3">
    <source>
        <dbReference type="ARBA" id="ARBA00023163"/>
    </source>
</evidence>
<feature type="domain" description="HTH hxlR-type" evidence="4">
    <location>
        <begin position="11"/>
        <end position="110"/>
    </location>
</feature>
<dbReference type="Gene3D" id="1.10.10.10">
    <property type="entry name" value="Winged helix-like DNA-binding domain superfamily/Winged helix DNA-binding domain"/>
    <property type="match status" value="1"/>
</dbReference>
<protein>
    <submittedName>
        <fullName evidence="5">Helix-turn-helix transcriptional regulator</fullName>
    </submittedName>
</protein>
<dbReference type="SUPFAM" id="SSF46785">
    <property type="entry name" value="Winged helix' DNA-binding domain"/>
    <property type="match status" value="1"/>
</dbReference>
<dbReference type="PANTHER" id="PTHR33204:SF18">
    <property type="entry name" value="TRANSCRIPTIONAL REGULATORY PROTEIN"/>
    <property type="match status" value="1"/>
</dbReference>
<dbReference type="InterPro" id="IPR002577">
    <property type="entry name" value="HTH_HxlR"/>
</dbReference>
<dbReference type="GO" id="GO:0003677">
    <property type="term" value="F:DNA binding"/>
    <property type="evidence" value="ECO:0007669"/>
    <property type="project" value="UniProtKB-KW"/>
</dbReference>
<organism evidence="5 6">
    <name type="scientific">Corynebacterium canis</name>
    <dbReference type="NCBI Taxonomy" id="679663"/>
    <lineage>
        <taxon>Bacteria</taxon>
        <taxon>Bacillati</taxon>
        <taxon>Actinomycetota</taxon>
        <taxon>Actinomycetes</taxon>
        <taxon>Mycobacteriales</taxon>
        <taxon>Corynebacteriaceae</taxon>
        <taxon>Corynebacterium</taxon>
    </lineage>
</organism>
<name>A0A5C5TUD7_9CORY</name>
<evidence type="ECO:0000259" key="4">
    <source>
        <dbReference type="PROSITE" id="PS51118"/>
    </source>
</evidence>
<dbReference type="OrthoDB" id="9792527at2"/>
<dbReference type="AlphaFoldDB" id="A0A5C5TUD7"/>
<keyword evidence="2" id="KW-0238">DNA-binding</keyword>
<dbReference type="Pfam" id="PF01638">
    <property type="entry name" value="HxlR"/>
    <property type="match status" value="1"/>
</dbReference>
<comment type="caution">
    <text evidence="5">The sequence shown here is derived from an EMBL/GenBank/DDBJ whole genome shotgun (WGS) entry which is preliminary data.</text>
</comment>
<gene>
    <name evidence="5" type="ORF">FRX94_12840</name>
</gene>
<evidence type="ECO:0000256" key="2">
    <source>
        <dbReference type="ARBA" id="ARBA00023125"/>
    </source>
</evidence>
<evidence type="ECO:0000313" key="6">
    <source>
        <dbReference type="Proteomes" id="UP000320791"/>
    </source>
</evidence>
<sequence>MSTPAAPAATCPIARTLEIVGEKWSLLILRDVARGITKFSEIHDSLNCPKNLLSARLKTLVSAGILAKREYKEPGARLRSSYHLTEAGADLLPVLIALQSWGQAHLDPAELISTRIFHRECGGEVHAALTCAHGHHIGAAEIDVEWPELHQGSGLASG</sequence>
<dbReference type="EMBL" id="VOHM01000049">
    <property type="protein sequence ID" value="TWT17008.1"/>
    <property type="molecule type" value="Genomic_DNA"/>
</dbReference>
<evidence type="ECO:0000313" key="5">
    <source>
        <dbReference type="EMBL" id="TWT17008.1"/>
    </source>
</evidence>
<dbReference type="Proteomes" id="UP000320791">
    <property type="component" value="Unassembled WGS sequence"/>
</dbReference>
<reference evidence="5 6" key="1">
    <citation type="submission" date="2019-08" db="EMBL/GenBank/DDBJ databases">
        <authorList>
            <person name="Lei W."/>
        </authorList>
    </citation>
    <scope>NUCLEOTIDE SEQUENCE [LARGE SCALE GENOMIC DNA]</scope>
    <source>
        <strain evidence="5 6">CCUG 58627</strain>
    </source>
</reference>
<dbReference type="PROSITE" id="PS51118">
    <property type="entry name" value="HTH_HXLR"/>
    <property type="match status" value="1"/>
</dbReference>
<evidence type="ECO:0000256" key="1">
    <source>
        <dbReference type="ARBA" id="ARBA00023015"/>
    </source>
</evidence>
<keyword evidence="6" id="KW-1185">Reference proteome</keyword>
<dbReference type="InterPro" id="IPR036390">
    <property type="entry name" value="WH_DNA-bd_sf"/>
</dbReference>
<keyword evidence="1" id="KW-0805">Transcription regulation</keyword>
<proteinExistence type="predicted"/>